<feature type="region of interest" description="Disordered" evidence="1">
    <location>
        <begin position="35"/>
        <end position="64"/>
    </location>
</feature>
<feature type="non-terminal residue" evidence="2">
    <location>
        <position position="64"/>
    </location>
</feature>
<name>A0A8S3CT88_9BILA</name>
<sequence length="64" mass="7013">HDSAVNTARTMFYQIYSNGEEFLARAPDPEDIIIEDDGNASNTSTCNTNVEDVNSTLNTDADND</sequence>
<dbReference type="Proteomes" id="UP000681720">
    <property type="component" value="Unassembled WGS sequence"/>
</dbReference>
<feature type="non-terminal residue" evidence="2">
    <location>
        <position position="1"/>
    </location>
</feature>
<dbReference type="EMBL" id="CAJOBJ010180994">
    <property type="protein sequence ID" value="CAF4917991.1"/>
    <property type="molecule type" value="Genomic_DNA"/>
</dbReference>
<evidence type="ECO:0000313" key="3">
    <source>
        <dbReference type="Proteomes" id="UP000681720"/>
    </source>
</evidence>
<feature type="compositionally biased region" description="Polar residues" evidence="1">
    <location>
        <begin position="39"/>
        <end position="64"/>
    </location>
</feature>
<evidence type="ECO:0000256" key="1">
    <source>
        <dbReference type="SAM" id="MobiDB-lite"/>
    </source>
</evidence>
<protein>
    <submittedName>
        <fullName evidence="2">Uncharacterized protein</fullName>
    </submittedName>
</protein>
<accession>A0A8S3CT88</accession>
<dbReference type="AlphaFoldDB" id="A0A8S3CT88"/>
<reference evidence="2" key="1">
    <citation type="submission" date="2021-02" db="EMBL/GenBank/DDBJ databases">
        <authorList>
            <person name="Nowell W R."/>
        </authorList>
    </citation>
    <scope>NUCLEOTIDE SEQUENCE</scope>
</reference>
<organism evidence="2 3">
    <name type="scientific">Rotaria magnacalcarata</name>
    <dbReference type="NCBI Taxonomy" id="392030"/>
    <lineage>
        <taxon>Eukaryota</taxon>
        <taxon>Metazoa</taxon>
        <taxon>Spiralia</taxon>
        <taxon>Gnathifera</taxon>
        <taxon>Rotifera</taxon>
        <taxon>Eurotatoria</taxon>
        <taxon>Bdelloidea</taxon>
        <taxon>Philodinida</taxon>
        <taxon>Philodinidae</taxon>
        <taxon>Rotaria</taxon>
    </lineage>
</organism>
<comment type="caution">
    <text evidence="2">The sequence shown here is derived from an EMBL/GenBank/DDBJ whole genome shotgun (WGS) entry which is preliminary data.</text>
</comment>
<gene>
    <name evidence="2" type="ORF">GIL414_LOCUS52654</name>
</gene>
<proteinExistence type="predicted"/>
<evidence type="ECO:0000313" key="2">
    <source>
        <dbReference type="EMBL" id="CAF4917991.1"/>
    </source>
</evidence>